<reference evidence="3" key="1">
    <citation type="submission" date="2017-01" db="EMBL/GenBank/DDBJ databases">
        <authorList>
            <person name="Varghese N."/>
            <person name="Submissions S."/>
        </authorList>
    </citation>
    <scope>NUCLEOTIDE SEQUENCE [LARGE SCALE GENOMIC DNA]</scope>
    <source>
        <strain evidence="3">DSM 16176</strain>
    </source>
</reference>
<evidence type="ECO:0000313" key="2">
    <source>
        <dbReference type="EMBL" id="SIS80608.1"/>
    </source>
</evidence>
<dbReference type="InterPro" id="IPR014710">
    <property type="entry name" value="RmlC-like_jellyroll"/>
</dbReference>
<name>A0A1N7M3E4_9BACL</name>
<dbReference type="Proteomes" id="UP000186156">
    <property type="component" value="Unassembled WGS sequence"/>
</dbReference>
<dbReference type="STRING" id="252246.SAMN05421799_104196"/>
<dbReference type="Pfam" id="PF06172">
    <property type="entry name" value="Cupin_5"/>
    <property type="match status" value="1"/>
</dbReference>
<evidence type="ECO:0000313" key="3">
    <source>
        <dbReference type="Proteomes" id="UP000186156"/>
    </source>
</evidence>
<dbReference type="AlphaFoldDB" id="A0A1N7M3E4"/>
<dbReference type="InterPro" id="IPR009327">
    <property type="entry name" value="Cupin_DUF985"/>
</dbReference>
<feature type="domain" description="DUF985" evidence="1">
    <location>
        <begin position="7"/>
        <end position="147"/>
    </location>
</feature>
<dbReference type="SUPFAM" id="SSF51182">
    <property type="entry name" value="RmlC-like cupins"/>
    <property type="match status" value="1"/>
</dbReference>
<dbReference type="InterPro" id="IPR039935">
    <property type="entry name" value="YML079W-like"/>
</dbReference>
<organism evidence="2 3">
    <name type="scientific">Alicyclobacillus vulcanalis</name>
    <dbReference type="NCBI Taxonomy" id="252246"/>
    <lineage>
        <taxon>Bacteria</taxon>
        <taxon>Bacillati</taxon>
        <taxon>Bacillota</taxon>
        <taxon>Bacilli</taxon>
        <taxon>Bacillales</taxon>
        <taxon>Alicyclobacillaceae</taxon>
        <taxon>Alicyclobacillus</taxon>
    </lineage>
</organism>
<dbReference type="PANTHER" id="PTHR33387:SF3">
    <property type="entry name" value="DUF985 DOMAIN-CONTAINING PROTEIN"/>
    <property type="match status" value="1"/>
</dbReference>
<accession>A0A1N7M3E4</accession>
<sequence length="168" mass="19122">MNPETLRWIERLQLAPHPEGGYYCEIYHSPRYLSDPATLTAYGGPRRTATSIYFLLPEGDVSRLHRLRSDELWYFHHGRPLAVHLFHPNGHYEVKQLGLPDAPDREPQLLVPAGTIFGAELLPGAQAGFSLVGCMVTPGFDFRDFELISQEEVADRFPEHLDVVRRLT</sequence>
<dbReference type="PANTHER" id="PTHR33387">
    <property type="entry name" value="RMLC-LIKE JELLY ROLL FOLD PROTEIN"/>
    <property type="match status" value="1"/>
</dbReference>
<dbReference type="RefSeq" id="WP_076346343.1">
    <property type="nucleotide sequence ID" value="NZ_FTOO01000004.1"/>
</dbReference>
<proteinExistence type="predicted"/>
<dbReference type="EMBL" id="FTOO01000004">
    <property type="protein sequence ID" value="SIS80608.1"/>
    <property type="molecule type" value="Genomic_DNA"/>
</dbReference>
<gene>
    <name evidence="2" type="ORF">SAMN05421799_104196</name>
</gene>
<keyword evidence="3" id="KW-1185">Reference proteome</keyword>
<protein>
    <recommendedName>
        <fullName evidence="1">DUF985 domain-containing protein</fullName>
    </recommendedName>
</protein>
<dbReference type="CDD" id="cd06121">
    <property type="entry name" value="cupin_YML079wp"/>
    <property type="match status" value="1"/>
</dbReference>
<dbReference type="Gene3D" id="2.60.120.10">
    <property type="entry name" value="Jelly Rolls"/>
    <property type="match status" value="1"/>
</dbReference>
<evidence type="ECO:0000259" key="1">
    <source>
        <dbReference type="Pfam" id="PF06172"/>
    </source>
</evidence>
<dbReference type="OrthoDB" id="9798288at2"/>
<dbReference type="InterPro" id="IPR011051">
    <property type="entry name" value="RmlC_Cupin_sf"/>
</dbReference>